<keyword evidence="3" id="KW-1185">Reference proteome</keyword>
<dbReference type="EMBL" id="MPDP01000191">
    <property type="protein sequence ID" value="KAK1471853.1"/>
    <property type="molecule type" value="Genomic_DNA"/>
</dbReference>
<dbReference type="AlphaFoldDB" id="A0AAI9V801"/>
<proteinExistence type="predicted"/>
<gene>
    <name evidence="2" type="ORF">CCUS01_17321</name>
</gene>
<accession>A0AAI9V801</accession>
<organism evidence="2 3">
    <name type="scientific">Colletotrichum cuscutae</name>
    <dbReference type="NCBI Taxonomy" id="1209917"/>
    <lineage>
        <taxon>Eukaryota</taxon>
        <taxon>Fungi</taxon>
        <taxon>Dikarya</taxon>
        <taxon>Ascomycota</taxon>
        <taxon>Pezizomycotina</taxon>
        <taxon>Sordariomycetes</taxon>
        <taxon>Hypocreomycetidae</taxon>
        <taxon>Glomerellales</taxon>
        <taxon>Glomerellaceae</taxon>
        <taxon>Colletotrichum</taxon>
        <taxon>Colletotrichum acutatum species complex</taxon>
    </lineage>
</organism>
<evidence type="ECO:0000256" key="1">
    <source>
        <dbReference type="SAM" id="MobiDB-lite"/>
    </source>
</evidence>
<dbReference type="Proteomes" id="UP001239213">
    <property type="component" value="Unassembled WGS sequence"/>
</dbReference>
<evidence type="ECO:0000313" key="3">
    <source>
        <dbReference type="Proteomes" id="UP001239213"/>
    </source>
</evidence>
<reference evidence="2" key="1">
    <citation type="submission" date="2016-11" db="EMBL/GenBank/DDBJ databases">
        <title>The genome sequence of Colletotrichum cuscutae.</title>
        <authorList>
            <person name="Baroncelli R."/>
        </authorList>
    </citation>
    <scope>NUCLEOTIDE SEQUENCE</scope>
    <source>
        <strain evidence="2">IMI 304802</strain>
    </source>
</reference>
<name>A0AAI9V801_9PEZI</name>
<protein>
    <submittedName>
        <fullName evidence="2">Uncharacterized protein</fullName>
    </submittedName>
</protein>
<sequence length="66" mass="7233">MAPQASAKRGQRGGRSPTSLLVTHLTSPQLTSPRLHQQTPLSYLTVLTLLALYPLPSFQARSYLTN</sequence>
<feature type="region of interest" description="Disordered" evidence="1">
    <location>
        <begin position="1"/>
        <end position="21"/>
    </location>
</feature>
<comment type="caution">
    <text evidence="2">The sequence shown here is derived from an EMBL/GenBank/DDBJ whole genome shotgun (WGS) entry which is preliminary data.</text>
</comment>
<evidence type="ECO:0000313" key="2">
    <source>
        <dbReference type="EMBL" id="KAK1471853.1"/>
    </source>
</evidence>